<sequence>MICLSVVVALPLSRQTPLPPAQIRCRRRTFAGCGDRWAAIAGPAYCVLKALWKWKSWRKKMVNGGGEGRGVPRTVQLLCVNAFLNSKNISSLEEEKEPGEETISLIHLERRQILLISKLPPQPIATSSNSIETVKHSHSRLTSDHDINSEVANENDNHEGE</sequence>
<proteinExistence type="predicted"/>
<reference evidence="2 3" key="1">
    <citation type="journal article" date="2017" name="Nature">
        <title>The Apostasia genome and the evolution of orchids.</title>
        <authorList>
            <person name="Zhang G.Q."/>
            <person name="Liu K.W."/>
            <person name="Li Z."/>
            <person name="Lohaus R."/>
            <person name="Hsiao Y.Y."/>
            <person name="Niu S.C."/>
            <person name="Wang J.Y."/>
            <person name="Lin Y.C."/>
            <person name="Xu Q."/>
            <person name="Chen L.J."/>
            <person name="Yoshida K."/>
            <person name="Fujiwara S."/>
            <person name="Wang Z.W."/>
            <person name="Zhang Y.Q."/>
            <person name="Mitsuda N."/>
            <person name="Wang M."/>
            <person name="Liu G.H."/>
            <person name="Pecoraro L."/>
            <person name="Huang H.X."/>
            <person name="Xiao X.J."/>
            <person name="Lin M."/>
            <person name="Wu X.Y."/>
            <person name="Wu W.L."/>
            <person name="Chen Y.Y."/>
            <person name="Chang S.B."/>
            <person name="Sakamoto S."/>
            <person name="Ohme-Takagi M."/>
            <person name="Yagi M."/>
            <person name="Zeng S.J."/>
            <person name="Shen C.Y."/>
            <person name="Yeh C.M."/>
            <person name="Luo Y.B."/>
            <person name="Tsai W.C."/>
            <person name="Van de Peer Y."/>
            <person name="Liu Z.J."/>
        </authorList>
    </citation>
    <scope>NUCLEOTIDE SEQUENCE [LARGE SCALE GENOMIC DNA]</scope>
    <source>
        <strain evidence="3">cv. Shenzhen</strain>
        <tissue evidence="2">Stem</tissue>
    </source>
</reference>
<dbReference type="EMBL" id="KZ451942">
    <property type="protein sequence ID" value="PKA60070.1"/>
    <property type="molecule type" value="Genomic_DNA"/>
</dbReference>
<evidence type="ECO:0000256" key="1">
    <source>
        <dbReference type="SAM" id="MobiDB-lite"/>
    </source>
</evidence>
<dbReference type="AlphaFoldDB" id="A0A2I0AX01"/>
<evidence type="ECO:0000313" key="3">
    <source>
        <dbReference type="Proteomes" id="UP000236161"/>
    </source>
</evidence>
<keyword evidence="3" id="KW-1185">Reference proteome</keyword>
<dbReference type="Proteomes" id="UP000236161">
    <property type="component" value="Unassembled WGS sequence"/>
</dbReference>
<feature type="region of interest" description="Disordered" evidence="1">
    <location>
        <begin position="126"/>
        <end position="161"/>
    </location>
</feature>
<accession>A0A2I0AX01</accession>
<organism evidence="2 3">
    <name type="scientific">Apostasia shenzhenica</name>
    <dbReference type="NCBI Taxonomy" id="1088818"/>
    <lineage>
        <taxon>Eukaryota</taxon>
        <taxon>Viridiplantae</taxon>
        <taxon>Streptophyta</taxon>
        <taxon>Embryophyta</taxon>
        <taxon>Tracheophyta</taxon>
        <taxon>Spermatophyta</taxon>
        <taxon>Magnoliopsida</taxon>
        <taxon>Liliopsida</taxon>
        <taxon>Asparagales</taxon>
        <taxon>Orchidaceae</taxon>
        <taxon>Apostasioideae</taxon>
        <taxon>Apostasia</taxon>
    </lineage>
</organism>
<gene>
    <name evidence="2" type="ORF">AXF42_Ash009754</name>
</gene>
<protein>
    <submittedName>
        <fullName evidence="2">Uncharacterized protein</fullName>
    </submittedName>
</protein>
<name>A0A2I0AX01_9ASPA</name>
<evidence type="ECO:0000313" key="2">
    <source>
        <dbReference type="EMBL" id="PKA60070.1"/>
    </source>
</evidence>